<feature type="transmembrane region" description="Helical" evidence="1">
    <location>
        <begin position="83"/>
        <end position="102"/>
    </location>
</feature>
<keyword evidence="1" id="KW-1133">Transmembrane helix</keyword>
<sequence>MHWTGAFVLLLFAVLVTGILLTLLHLTRLGKLVHEGIPDRPRRRMFLAALSFFVTFAGVRLLVRCITHHVGPFGWVMMGGRHIHHLVWGIFILLAVGYAWMAEWGSGTSAVSIFWSRFFAILYGVGAALTLDEFALWLNLANDYWSPQGRESIDAVILFGALLAAGAWGAPLFRRRQKKGSAPQ</sequence>
<feature type="transmembrane region" description="Helical" evidence="1">
    <location>
        <begin position="45"/>
        <end position="63"/>
    </location>
</feature>
<organism evidence="2 3">
    <name type="scientific">Silvibacterium dinghuense</name>
    <dbReference type="NCBI Taxonomy" id="1560006"/>
    <lineage>
        <taxon>Bacteria</taxon>
        <taxon>Pseudomonadati</taxon>
        <taxon>Acidobacteriota</taxon>
        <taxon>Terriglobia</taxon>
        <taxon>Terriglobales</taxon>
        <taxon>Acidobacteriaceae</taxon>
        <taxon>Silvibacterium</taxon>
    </lineage>
</organism>
<dbReference type="AlphaFoldDB" id="A0A4Q1SGH8"/>
<protein>
    <recommendedName>
        <fullName evidence="4">Integral membrane protein</fullName>
    </recommendedName>
</protein>
<evidence type="ECO:0000256" key="1">
    <source>
        <dbReference type="SAM" id="Phobius"/>
    </source>
</evidence>
<dbReference type="RefSeq" id="WP_129206196.1">
    <property type="nucleotide sequence ID" value="NZ_BMGU01000001.1"/>
</dbReference>
<feature type="transmembrane region" description="Helical" evidence="1">
    <location>
        <begin position="6"/>
        <end position="24"/>
    </location>
</feature>
<dbReference type="OrthoDB" id="8535577at2"/>
<keyword evidence="1" id="KW-0472">Membrane</keyword>
<proteinExistence type="predicted"/>
<feature type="transmembrane region" description="Helical" evidence="1">
    <location>
        <begin position="155"/>
        <end position="173"/>
    </location>
</feature>
<evidence type="ECO:0000313" key="2">
    <source>
        <dbReference type="EMBL" id="RXS96447.1"/>
    </source>
</evidence>
<keyword evidence="1" id="KW-0812">Transmembrane</keyword>
<evidence type="ECO:0008006" key="4">
    <source>
        <dbReference type="Google" id="ProtNLM"/>
    </source>
</evidence>
<name>A0A4Q1SGH8_9BACT</name>
<accession>A0A4Q1SGH8</accession>
<reference evidence="2 3" key="1">
    <citation type="journal article" date="2016" name="Int. J. Syst. Evol. Microbiol.">
        <title>Acidipila dinghuensis sp. nov., an acidobacterium isolated from forest soil.</title>
        <authorList>
            <person name="Jiang Y.W."/>
            <person name="Wang J."/>
            <person name="Chen M.H."/>
            <person name="Lv Y.Y."/>
            <person name="Qiu L.H."/>
        </authorList>
    </citation>
    <scope>NUCLEOTIDE SEQUENCE [LARGE SCALE GENOMIC DNA]</scope>
    <source>
        <strain evidence="2 3">DHOF10</strain>
    </source>
</reference>
<evidence type="ECO:0000313" key="3">
    <source>
        <dbReference type="Proteomes" id="UP000290253"/>
    </source>
</evidence>
<dbReference type="EMBL" id="SDMK01000001">
    <property type="protein sequence ID" value="RXS96447.1"/>
    <property type="molecule type" value="Genomic_DNA"/>
</dbReference>
<gene>
    <name evidence="2" type="ORF">ESZ00_00325</name>
</gene>
<feature type="transmembrane region" description="Helical" evidence="1">
    <location>
        <begin position="114"/>
        <end position="135"/>
    </location>
</feature>
<comment type="caution">
    <text evidence="2">The sequence shown here is derived from an EMBL/GenBank/DDBJ whole genome shotgun (WGS) entry which is preliminary data.</text>
</comment>
<dbReference type="Proteomes" id="UP000290253">
    <property type="component" value="Unassembled WGS sequence"/>
</dbReference>
<keyword evidence="3" id="KW-1185">Reference proteome</keyword>